<accession>A0A8C3C2U9</accession>
<evidence type="ECO:0000313" key="3">
    <source>
        <dbReference type="Ensembl" id="ENSCMMP00000013613.1"/>
    </source>
</evidence>
<dbReference type="Proteomes" id="UP000694556">
    <property type="component" value="Chromosome Z"/>
</dbReference>
<dbReference type="InterPro" id="IPR022130">
    <property type="entry name" value="Pax2_C"/>
</dbReference>
<reference evidence="3" key="3">
    <citation type="submission" date="2025-09" db="UniProtKB">
        <authorList>
            <consortium name="Ensembl"/>
        </authorList>
    </citation>
    <scope>IDENTIFICATION</scope>
</reference>
<proteinExistence type="predicted"/>
<protein>
    <recommendedName>
        <fullName evidence="2">Paired-box protein 2 C-terminal domain-containing protein</fullName>
    </recommendedName>
</protein>
<name>A0A8C3C2U9_CAIMO</name>
<feature type="region of interest" description="Disordered" evidence="1">
    <location>
        <begin position="1"/>
        <end position="26"/>
    </location>
</feature>
<evidence type="ECO:0000259" key="2">
    <source>
        <dbReference type="Pfam" id="PF12403"/>
    </source>
</evidence>
<evidence type="ECO:0000313" key="4">
    <source>
        <dbReference type="Proteomes" id="UP000694556"/>
    </source>
</evidence>
<keyword evidence="4" id="KW-1185">Reference proteome</keyword>
<organism evidence="3 4">
    <name type="scientific">Cairina moschata</name>
    <name type="common">Muscovy duck</name>
    <dbReference type="NCBI Taxonomy" id="8855"/>
    <lineage>
        <taxon>Eukaryota</taxon>
        <taxon>Metazoa</taxon>
        <taxon>Chordata</taxon>
        <taxon>Craniata</taxon>
        <taxon>Vertebrata</taxon>
        <taxon>Euteleostomi</taxon>
        <taxon>Archelosauria</taxon>
        <taxon>Archosauria</taxon>
        <taxon>Dinosauria</taxon>
        <taxon>Saurischia</taxon>
        <taxon>Theropoda</taxon>
        <taxon>Coelurosauria</taxon>
        <taxon>Aves</taxon>
        <taxon>Neognathae</taxon>
        <taxon>Galloanserae</taxon>
        <taxon>Anseriformes</taxon>
        <taxon>Anatidae</taxon>
        <taxon>Anatinae</taxon>
        <taxon>Cairina</taxon>
    </lineage>
</organism>
<reference evidence="3" key="2">
    <citation type="submission" date="2025-08" db="UniProtKB">
        <authorList>
            <consortium name="Ensembl"/>
        </authorList>
    </citation>
    <scope>IDENTIFICATION</scope>
</reference>
<evidence type="ECO:0000256" key="1">
    <source>
        <dbReference type="SAM" id="MobiDB-lite"/>
    </source>
</evidence>
<dbReference type="Pfam" id="PF12403">
    <property type="entry name" value="Pax2_C"/>
    <property type="match status" value="1"/>
</dbReference>
<reference evidence="3" key="1">
    <citation type="submission" date="2018-09" db="EMBL/GenBank/DDBJ databases">
        <title>Common duck and Muscovy duck high density SNP chip.</title>
        <authorList>
            <person name="Vignal A."/>
            <person name="Thebault N."/>
            <person name="Warren W.C."/>
        </authorList>
    </citation>
    <scope>NUCLEOTIDE SEQUENCE [LARGE SCALE GENOMIC DNA]</scope>
</reference>
<sequence length="98" mass="10263">LLASTTLPGYPPHVPPAGQGSYSAPALTGMVPGSEFSGSPYSHPQYSTYNDSWRFPNPGLLGNPFPFSRPSCCACSSIVLSPNPAFLLQGTVVPVQSH</sequence>
<dbReference type="Ensembl" id="ENSCMMT00000015010.1">
    <property type="protein sequence ID" value="ENSCMMP00000013613.1"/>
    <property type="gene ID" value="ENSCMMG00000008662.1"/>
</dbReference>
<dbReference type="AlphaFoldDB" id="A0A8C3C2U9"/>
<feature type="domain" description="Paired-box protein 2 C-terminal" evidence="2">
    <location>
        <begin position="2"/>
        <end position="76"/>
    </location>
</feature>